<dbReference type="Proteomes" id="UP000243679">
    <property type="component" value="Chromosome"/>
</dbReference>
<dbReference type="RefSeq" id="WP_096527317.1">
    <property type="nucleotide sequence ID" value="NZ_AP014836.1"/>
</dbReference>
<keyword evidence="3" id="KW-0804">Transcription</keyword>
<dbReference type="FunFam" id="1.10.10.10:FF:000006">
    <property type="entry name" value="cAMP-activated global transcriptional regulator CRP"/>
    <property type="match status" value="1"/>
</dbReference>
<dbReference type="SUPFAM" id="SSF51206">
    <property type="entry name" value="cAMP-binding domain-like"/>
    <property type="match status" value="1"/>
</dbReference>
<evidence type="ECO:0000313" key="7">
    <source>
        <dbReference type="Proteomes" id="UP000243679"/>
    </source>
</evidence>
<dbReference type="PROSITE" id="PS51063">
    <property type="entry name" value="HTH_CRP_2"/>
    <property type="match status" value="1"/>
</dbReference>
<dbReference type="PANTHER" id="PTHR24567:SF68">
    <property type="entry name" value="DNA-BINDING TRANSCRIPTIONAL DUAL REGULATOR CRP"/>
    <property type="match status" value="1"/>
</dbReference>
<keyword evidence="7" id="KW-1185">Reference proteome</keyword>
<evidence type="ECO:0000313" key="6">
    <source>
        <dbReference type="EMBL" id="BAW80815.1"/>
    </source>
</evidence>
<dbReference type="Gene3D" id="1.10.10.10">
    <property type="entry name" value="Winged helix-like DNA-binding domain superfamily/Winged helix DNA-binding domain"/>
    <property type="match status" value="1"/>
</dbReference>
<feature type="domain" description="HTH crp-type" evidence="5">
    <location>
        <begin position="155"/>
        <end position="227"/>
    </location>
</feature>
<gene>
    <name evidence="6" type="ORF">TAO_1445</name>
</gene>
<keyword evidence="1" id="KW-0805">Transcription regulation</keyword>
<reference evidence="6 7" key="1">
    <citation type="journal article" date="2017" name="ISME J.">
        <title>An acid-tolerant ammonia-oxidizing ?-proteobacterium from soil.</title>
        <authorList>
            <person name="Hayatsu M."/>
            <person name="Tago K."/>
            <person name="Uchiyama I."/>
            <person name="Toyoda A."/>
            <person name="Wang Y."/>
            <person name="Shimomura Y."/>
            <person name="Okubo T."/>
            <person name="Kurisu F."/>
            <person name="Hirono Y."/>
            <person name="Nonaka K."/>
            <person name="Akiyama H."/>
            <person name="Itoh T."/>
            <person name="Takami H."/>
        </authorList>
    </citation>
    <scope>NUCLEOTIDE SEQUENCE [LARGE SCALE GENOMIC DNA]</scope>
    <source>
        <strain evidence="6 7">TAO100</strain>
    </source>
</reference>
<evidence type="ECO:0000256" key="3">
    <source>
        <dbReference type="ARBA" id="ARBA00023163"/>
    </source>
</evidence>
<dbReference type="PROSITE" id="PS50042">
    <property type="entry name" value="CNMP_BINDING_3"/>
    <property type="match status" value="1"/>
</dbReference>
<dbReference type="Gene3D" id="2.60.120.10">
    <property type="entry name" value="Jelly Rolls"/>
    <property type="match status" value="1"/>
</dbReference>
<dbReference type="SMART" id="SM00100">
    <property type="entry name" value="cNMP"/>
    <property type="match status" value="1"/>
</dbReference>
<name>A0A1Q2SNT2_9GAMM</name>
<dbReference type="Pfam" id="PF00027">
    <property type="entry name" value="cNMP_binding"/>
    <property type="match status" value="1"/>
</dbReference>
<dbReference type="InterPro" id="IPR018488">
    <property type="entry name" value="cNMP-bd_CS"/>
</dbReference>
<evidence type="ECO:0000259" key="5">
    <source>
        <dbReference type="PROSITE" id="PS51063"/>
    </source>
</evidence>
<dbReference type="PRINTS" id="PR00034">
    <property type="entry name" value="HTHCRP"/>
</dbReference>
<protein>
    <submittedName>
        <fullName evidence="6">Cyclic nucleotide-binding protein</fullName>
    </submittedName>
</protein>
<dbReference type="InterPro" id="IPR000595">
    <property type="entry name" value="cNMP-bd_dom"/>
</dbReference>
<feature type="domain" description="Cyclic nucleotide-binding" evidence="4">
    <location>
        <begin position="11"/>
        <end position="118"/>
    </location>
</feature>
<dbReference type="KEGG" id="ntt:TAO_1445"/>
<dbReference type="InterPro" id="IPR014710">
    <property type="entry name" value="RmlC-like_jellyroll"/>
</dbReference>
<dbReference type="Pfam" id="PF13545">
    <property type="entry name" value="HTH_Crp_2"/>
    <property type="match status" value="1"/>
</dbReference>
<proteinExistence type="predicted"/>
<dbReference type="InterPro" id="IPR012318">
    <property type="entry name" value="HTH_CRP"/>
</dbReference>
<dbReference type="AlphaFoldDB" id="A0A1Q2SNT2"/>
<evidence type="ECO:0000256" key="2">
    <source>
        <dbReference type="ARBA" id="ARBA00023125"/>
    </source>
</evidence>
<sequence length="227" mass="25905">MIGIALEKTILLRNLCLVGESSIDNFLKYCHIKDFPARVPIIHPGDSADKLYYIRKGAVTVYMENEDGSQLILAYLNKGDFIGEMGLFIDPPKKRDVLVRTRSPCQLAEITYERLRYLTQGPLAEYYHQLLLALGRQLARRLLETNRKVSYLAFMDVSDRVNRTLLDLCQQPDAMTHPDGMQIRVTRQDISRMIGCSREMVGRVLKELQQQGLLSVKGKTIVVYGAR</sequence>
<dbReference type="GO" id="GO:0003677">
    <property type="term" value="F:DNA binding"/>
    <property type="evidence" value="ECO:0007669"/>
    <property type="project" value="UniProtKB-KW"/>
</dbReference>
<dbReference type="InterPro" id="IPR036390">
    <property type="entry name" value="WH_DNA-bd_sf"/>
</dbReference>
<dbReference type="CDD" id="cd00038">
    <property type="entry name" value="CAP_ED"/>
    <property type="match status" value="1"/>
</dbReference>
<dbReference type="NCBIfam" id="NF008732">
    <property type="entry name" value="PRK11753.1"/>
    <property type="match status" value="1"/>
</dbReference>
<accession>A0A1Q2SNT2</accession>
<dbReference type="GO" id="GO:0003700">
    <property type="term" value="F:DNA-binding transcription factor activity"/>
    <property type="evidence" value="ECO:0007669"/>
    <property type="project" value="TreeGrafter"/>
</dbReference>
<dbReference type="InterPro" id="IPR050397">
    <property type="entry name" value="Env_Response_Regulators"/>
</dbReference>
<dbReference type="InterPro" id="IPR018490">
    <property type="entry name" value="cNMP-bd_dom_sf"/>
</dbReference>
<dbReference type="EMBL" id="AP014836">
    <property type="protein sequence ID" value="BAW80815.1"/>
    <property type="molecule type" value="Genomic_DNA"/>
</dbReference>
<dbReference type="PANTHER" id="PTHR24567">
    <property type="entry name" value="CRP FAMILY TRANSCRIPTIONAL REGULATORY PROTEIN"/>
    <property type="match status" value="1"/>
</dbReference>
<dbReference type="OrthoDB" id="61906at2"/>
<organism evidence="6 7">
    <name type="scientific">Candidatus Nitrosoglobus terrae</name>
    <dbReference type="NCBI Taxonomy" id="1630141"/>
    <lineage>
        <taxon>Bacteria</taxon>
        <taxon>Pseudomonadati</taxon>
        <taxon>Pseudomonadota</taxon>
        <taxon>Gammaproteobacteria</taxon>
        <taxon>Chromatiales</taxon>
        <taxon>Chromatiaceae</taxon>
        <taxon>Candidatus Nitrosoglobus</taxon>
    </lineage>
</organism>
<evidence type="ECO:0000259" key="4">
    <source>
        <dbReference type="PROSITE" id="PS50042"/>
    </source>
</evidence>
<dbReference type="InterPro" id="IPR036388">
    <property type="entry name" value="WH-like_DNA-bd_sf"/>
</dbReference>
<dbReference type="GO" id="GO:0005829">
    <property type="term" value="C:cytosol"/>
    <property type="evidence" value="ECO:0007669"/>
    <property type="project" value="TreeGrafter"/>
</dbReference>
<dbReference type="SMART" id="SM00419">
    <property type="entry name" value="HTH_CRP"/>
    <property type="match status" value="1"/>
</dbReference>
<dbReference type="SUPFAM" id="SSF46785">
    <property type="entry name" value="Winged helix' DNA-binding domain"/>
    <property type="match status" value="1"/>
</dbReference>
<evidence type="ECO:0000256" key="1">
    <source>
        <dbReference type="ARBA" id="ARBA00023015"/>
    </source>
</evidence>
<keyword evidence="2" id="KW-0238">DNA-binding</keyword>
<dbReference type="CDD" id="cd00092">
    <property type="entry name" value="HTH_CRP"/>
    <property type="match status" value="1"/>
</dbReference>
<dbReference type="PROSITE" id="PS00888">
    <property type="entry name" value="CNMP_BINDING_1"/>
    <property type="match status" value="1"/>
</dbReference>